<feature type="transmembrane region" description="Helical" evidence="17">
    <location>
        <begin position="63"/>
        <end position="82"/>
    </location>
</feature>
<feature type="transmembrane region" description="Helical" evidence="17">
    <location>
        <begin position="424"/>
        <end position="442"/>
    </location>
</feature>
<keyword evidence="5 17" id="KW-0813">Transport</keyword>
<proteinExistence type="inferred from homology"/>
<dbReference type="Pfam" id="PF00361">
    <property type="entry name" value="Proton_antipo_M"/>
    <property type="match status" value="1"/>
</dbReference>
<feature type="transmembrane region" description="Helical" evidence="17">
    <location>
        <begin position="448"/>
        <end position="468"/>
    </location>
</feature>
<evidence type="ECO:0000256" key="9">
    <source>
        <dbReference type="ARBA" id="ARBA00022967"/>
    </source>
</evidence>
<dbReference type="GO" id="GO:0015990">
    <property type="term" value="P:electron transport coupled proton transport"/>
    <property type="evidence" value="ECO:0007669"/>
    <property type="project" value="TreeGrafter"/>
</dbReference>
<gene>
    <name evidence="21" type="primary">ND5</name>
</gene>
<feature type="transmembrane region" description="Helical" evidence="17">
    <location>
        <begin position="154"/>
        <end position="178"/>
    </location>
</feature>
<accession>Q6DVH3</accession>
<keyword evidence="6" id="KW-0679">Respiratory chain</keyword>
<dbReference type="Pfam" id="PF06455">
    <property type="entry name" value="NADH5_C"/>
    <property type="match status" value="1"/>
</dbReference>
<feature type="transmembrane region" description="Helical" evidence="17">
    <location>
        <begin position="546"/>
        <end position="568"/>
    </location>
</feature>
<feature type="transmembrane region" description="Helical" evidence="17">
    <location>
        <begin position="488"/>
        <end position="509"/>
    </location>
</feature>
<evidence type="ECO:0000259" key="20">
    <source>
        <dbReference type="Pfam" id="PF06455"/>
    </source>
</evidence>
<keyword evidence="12 17" id="KW-0520">NAD</keyword>
<evidence type="ECO:0000256" key="14">
    <source>
        <dbReference type="ARBA" id="ARBA00023128"/>
    </source>
</evidence>
<feature type="transmembrane region" description="Helical" evidence="17">
    <location>
        <begin position="241"/>
        <end position="264"/>
    </location>
</feature>
<keyword evidence="13 17" id="KW-0830">Ubiquinone</keyword>
<protein>
    <recommendedName>
        <fullName evidence="4 17">NADH-ubiquinone oxidoreductase chain 5</fullName>
        <ecNumber evidence="3 17">7.1.1.2</ecNumber>
    </recommendedName>
</protein>
<comment type="function">
    <text evidence="17">Core subunit of the mitochondrial membrane respiratory chain NADH dehydrogenase (Complex I) which catalyzes electron transfer from NADH through the respiratory chain, using ubiquinone as an electron acceptor. Essential for the catalytic activity and assembly of complex I.</text>
</comment>
<feature type="domain" description="NADH:quinone oxidoreductase/Mrp antiporter transmembrane" evidence="18">
    <location>
        <begin position="109"/>
        <end position="386"/>
    </location>
</feature>
<evidence type="ECO:0000256" key="15">
    <source>
        <dbReference type="ARBA" id="ARBA00023136"/>
    </source>
</evidence>
<dbReference type="AlphaFoldDB" id="Q6DVH3"/>
<evidence type="ECO:0000256" key="11">
    <source>
        <dbReference type="ARBA" id="ARBA00022989"/>
    </source>
</evidence>
<evidence type="ECO:0000313" key="21">
    <source>
        <dbReference type="EMBL" id="AAT69326.1"/>
    </source>
</evidence>
<keyword evidence="10" id="KW-0249">Electron transport</keyword>
<dbReference type="EMBL" id="AY639938">
    <property type="protein sequence ID" value="AAT69326.1"/>
    <property type="molecule type" value="Genomic_DNA"/>
</dbReference>
<feature type="domain" description="NADH dehydrogenase subunit 5 C-terminal" evidence="20">
    <location>
        <begin position="393"/>
        <end position="568"/>
    </location>
</feature>
<sequence length="569" mass="63902">MMKIYIKISLVLGSMLGFLSLISLCTSLIFFCLKKSLFIEWSIFFINSVEVTALFLLDWMSLSFAGLVMFISSIVMHYLTGYMKGDINYVRFTWLVYLFVLSMILLITSPNMISILLGWDGLGLVSYCSVIYYQNVKSANAGMLTILMNRVGDVAILLAISWMFNYGGWNIFYLPYLFSQKELFVILLLVTLAAMTKSAQVPFSAWLPAAMAAPTPVSSLVHSSTLVTAGVYLLIRFSELVGISLVLLVISVLTMMISGLNAIFETDMKKVIALSTLSQLGVMFMTISLGLIEMAFFHMLSHALFKSLLFLCAGVVIRGSGDIQDVRDLGGVSSSSPVTSLYFLVSSLSLCGFPYLSGFYSKDILLEMYLMGGQINTLALLVVMTSILLTGVYSTKLALILFVKPLGLKTTNSVNEEEIMCYPMSLLFLVSIFGGSMMFWWFTPTLMVYFTLLIKMMLLFLVVTLTFLTMNILSSTTCKGWGVLEEKLVLFVTGMFYLPVYSSETWMPLLRFGKITLKNLDHGWVEYMGGQGLMNFYKNKSLNVDIWNFLNLKLYLFMFFILFVFILLV</sequence>
<evidence type="ECO:0000256" key="5">
    <source>
        <dbReference type="ARBA" id="ARBA00022448"/>
    </source>
</evidence>
<dbReference type="Pfam" id="PF00662">
    <property type="entry name" value="Proton_antipo_N"/>
    <property type="match status" value="1"/>
</dbReference>
<keyword evidence="9" id="KW-1278">Translocase</keyword>
<organism evidence="21">
    <name type="scientific">Onychiurus orientalis</name>
    <name type="common">Blind springtail</name>
    <dbReference type="NCBI Taxonomy" id="280588"/>
    <lineage>
        <taxon>Eukaryota</taxon>
        <taxon>Metazoa</taxon>
        <taxon>Ecdysozoa</taxon>
        <taxon>Arthropoda</taxon>
        <taxon>Hexapoda</taxon>
        <taxon>Collembola</taxon>
        <taxon>Poduromorpha</taxon>
        <taxon>Poduroidea</taxon>
        <taxon>Onychiuridae</taxon>
        <taxon>Onychiurinae</taxon>
        <taxon>Onychiurus</taxon>
    </lineage>
</organism>
<dbReference type="GO" id="GO:0005743">
    <property type="term" value="C:mitochondrial inner membrane"/>
    <property type="evidence" value="ECO:0007669"/>
    <property type="project" value="UniProtKB-SubCell"/>
</dbReference>
<dbReference type="InterPro" id="IPR001516">
    <property type="entry name" value="Proton_antipo_N"/>
</dbReference>
<dbReference type="RefSeq" id="YP_054464.1">
    <property type="nucleotide sequence ID" value="NC_006074.1"/>
</dbReference>
<geneLocation type="mitochondrion" evidence="21"/>
<evidence type="ECO:0000256" key="12">
    <source>
        <dbReference type="ARBA" id="ARBA00023027"/>
    </source>
</evidence>
<evidence type="ECO:0000256" key="7">
    <source>
        <dbReference type="ARBA" id="ARBA00022692"/>
    </source>
</evidence>
<comment type="subcellular location">
    <subcellularLocation>
        <location evidence="2">Mitochondrion inner membrane</location>
        <topology evidence="2">Multi-pass membrane protein</topology>
    </subcellularLocation>
</comment>
<dbReference type="GeneID" id="2914292"/>
<feature type="transmembrane region" description="Helical" evidence="17">
    <location>
        <begin position="89"/>
        <end position="107"/>
    </location>
</feature>
<dbReference type="InterPro" id="IPR001750">
    <property type="entry name" value="ND/Mrp_TM"/>
</dbReference>
<evidence type="ECO:0000256" key="17">
    <source>
        <dbReference type="RuleBase" id="RU003404"/>
    </source>
</evidence>
<evidence type="ECO:0000256" key="16">
    <source>
        <dbReference type="ARBA" id="ARBA00049551"/>
    </source>
</evidence>
<evidence type="ECO:0000256" key="10">
    <source>
        <dbReference type="ARBA" id="ARBA00022982"/>
    </source>
</evidence>
<reference evidence="21" key="1">
    <citation type="journal article" date="2005" name="Proc. R. Soc. B">
        <title>Mitochondrial genomes suggest that hexapods and crustaceans are mutually paraphyletic.</title>
        <authorList>
            <person name="Cook C.E."/>
            <person name="Yue Q."/>
            <person name="Akam M."/>
        </authorList>
    </citation>
    <scope>NUCLEOTIDE SEQUENCE</scope>
</reference>
<evidence type="ECO:0000256" key="13">
    <source>
        <dbReference type="ARBA" id="ARBA00023075"/>
    </source>
</evidence>
<feature type="transmembrane region" description="Helical" evidence="17">
    <location>
        <begin position="377"/>
        <end position="403"/>
    </location>
</feature>
<feature type="transmembrane region" description="Helical" evidence="17">
    <location>
        <begin position="6"/>
        <end position="31"/>
    </location>
</feature>
<evidence type="ECO:0000256" key="6">
    <source>
        <dbReference type="ARBA" id="ARBA00022660"/>
    </source>
</evidence>
<evidence type="ECO:0000256" key="4">
    <source>
        <dbReference type="ARBA" id="ARBA00021096"/>
    </source>
</evidence>
<name>Q6DVH3_ONYOR</name>
<evidence type="ECO:0000256" key="8">
    <source>
        <dbReference type="ARBA" id="ARBA00022792"/>
    </source>
</evidence>
<evidence type="ECO:0000256" key="1">
    <source>
        <dbReference type="ARBA" id="ARBA00003257"/>
    </source>
</evidence>
<dbReference type="PRINTS" id="PR01434">
    <property type="entry name" value="NADHDHGNASE5"/>
</dbReference>
<dbReference type="EC" id="7.1.1.2" evidence="3 17"/>
<feature type="transmembrane region" description="Helical" evidence="17">
    <location>
        <begin position="271"/>
        <end position="289"/>
    </location>
</feature>
<comment type="catalytic activity">
    <reaction evidence="16 17">
        <text>a ubiquinone + NADH + 5 H(+)(in) = a ubiquinol + NAD(+) + 4 H(+)(out)</text>
        <dbReference type="Rhea" id="RHEA:29091"/>
        <dbReference type="Rhea" id="RHEA-COMP:9565"/>
        <dbReference type="Rhea" id="RHEA-COMP:9566"/>
        <dbReference type="ChEBI" id="CHEBI:15378"/>
        <dbReference type="ChEBI" id="CHEBI:16389"/>
        <dbReference type="ChEBI" id="CHEBI:17976"/>
        <dbReference type="ChEBI" id="CHEBI:57540"/>
        <dbReference type="ChEBI" id="CHEBI:57945"/>
        <dbReference type="EC" id="7.1.1.2"/>
    </reaction>
</comment>
<dbReference type="GO" id="GO:0042773">
    <property type="term" value="P:ATP synthesis coupled electron transport"/>
    <property type="evidence" value="ECO:0007669"/>
    <property type="project" value="InterPro"/>
</dbReference>
<comment type="function">
    <text evidence="1">Core subunit of the mitochondrial membrane respiratory chain NADH dehydrogenase (Complex I) that is believed to belong to the minimal assembly required for catalysis. Complex I functions in the transfer of electrons from NADH to the respiratory chain. The immediate electron acceptor for the enzyme is believed to be ubiquinone.</text>
</comment>
<comment type="similarity">
    <text evidence="17">Belongs to the complex I subunit 5 family.</text>
</comment>
<dbReference type="CTD" id="4540"/>
<keyword evidence="15 17" id="KW-0472">Membrane</keyword>
<feature type="domain" description="NADH-Ubiquinone oxidoreductase (complex I) chain 5 N-terminal" evidence="19">
    <location>
        <begin position="46"/>
        <end position="92"/>
    </location>
</feature>
<dbReference type="PANTHER" id="PTHR42829">
    <property type="entry name" value="NADH-UBIQUINONE OXIDOREDUCTASE CHAIN 5"/>
    <property type="match status" value="1"/>
</dbReference>
<dbReference type="GO" id="GO:0003954">
    <property type="term" value="F:NADH dehydrogenase activity"/>
    <property type="evidence" value="ECO:0007669"/>
    <property type="project" value="TreeGrafter"/>
</dbReference>
<feature type="transmembrane region" description="Helical" evidence="17">
    <location>
        <begin position="338"/>
        <end position="357"/>
    </location>
</feature>
<dbReference type="InterPro" id="IPR003945">
    <property type="entry name" value="NU5C-like"/>
</dbReference>
<keyword evidence="14 17" id="KW-0496">Mitochondrion</keyword>
<keyword evidence="8" id="KW-0999">Mitochondrion inner membrane</keyword>
<keyword evidence="7 17" id="KW-0812">Transmembrane</keyword>
<evidence type="ECO:0000259" key="19">
    <source>
        <dbReference type="Pfam" id="PF00662"/>
    </source>
</evidence>
<dbReference type="PANTHER" id="PTHR42829:SF2">
    <property type="entry name" value="NADH-UBIQUINONE OXIDOREDUCTASE CHAIN 5"/>
    <property type="match status" value="1"/>
</dbReference>
<keyword evidence="11 17" id="KW-1133">Transmembrane helix</keyword>
<evidence type="ECO:0000259" key="18">
    <source>
        <dbReference type="Pfam" id="PF00361"/>
    </source>
</evidence>
<dbReference type="GO" id="GO:0008137">
    <property type="term" value="F:NADH dehydrogenase (ubiquinone) activity"/>
    <property type="evidence" value="ECO:0007669"/>
    <property type="project" value="UniProtKB-EC"/>
</dbReference>
<feature type="transmembrane region" description="Helical" evidence="17">
    <location>
        <begin position="295"/>
        <end position="317"/>
    </location>
</feature>
<feature type="transmembrane region" description="Helical" evidence="17">
    <location>
        <begin position="184"/>
        <end position="205"/>
    </location>
</feature>
<evidence type="ECO:0000256" key="3">
    <source>
        <dbReference type="ARBA" id="ARBA00012944"/>
    </source>
</evidence>
<evidence type="ECO:0000256" key="2">
    <source>
        <dbReference type="ARBA" id="ARBA00004448"/>
    </source>
</evidence>
<dbReference type="InterPro" id="IPR010934">
    <property type="entry name" value="NADH_DH_su5_C"/>
</dbReference>